<organism evidence="1 2">
    <name type="scientific">Diploptera punctata</name>
    <name type="common">Pacific beetle cockroach</name>
    <dbReference type="NCBI Taxonomy" id="6984"/>
    <lineage>
        <taxon>Eukaryota</taxon>
        <taxon>Metazoa</taxon>
        <taxon>Ecdysozoa</taxon>
        <taxon>Arthropoda</taxon>
        <taxon>Hexapoda</taxon>
        <taxon>Insecta</taxon>
        <taxon>Pterygota</taxon>
        <taxon>Neoptera</taxon>
        <taxon>Polyneoptera</taxon>
        <taxon>Dictyoptera</taxon>
        <taxon>Blattodea</taxon>
        <taxon>Blaberoidea</taxon>
        <taxon>Blaberidae</taxon>
        <taxon>Diplopterinae</taxon>
        <taxon>Diploptera</taxon>
    </lineage>
</organism>
<feature type="non-terminal residue" evidence="1">
    <location>
        <position position="1"/>
    </location>
</feature>
<evidence type="ECO:0000313" key="2">
    <source>
        <dbReference type="Proteomes" id="UP001233999"/>
    </source>
</evidence>
<name>A0AAD8ADF8_DIPPU</name>
<gene>
    <name evidence="1" type="ORF">L9F63_012917</name>
</gene>
<dbReference type="Proteomes" id="UP001233999">
    <property type="component" value="Unassembled WGS sequence"/>
</dbReference>
<dbReference type="AlphaFoldDB" id="A0AAD8ADF8"/>
<protein>
    <submittedName>
        <fullName evidence="1">Uncharacterized protein</fullName>
    </submittedName>
</protein>
<accession>A0AAD8ADF8</accession>
<feature type="non-terminal residue" evidence="1">
    <location>
        <position position="87"/>
    </location>
</feature>
<dbReference type="EMBL" id="JASPKZ010002305">
    <property type="protein sequence ID" value="KAJ9595898.1"/>
    <property type="molecule type" value="Genomic_DNA"/>
</dbReference>
<reference evidence="1" key="1">
    <citation type="journal article" date="2023" name="IScience">
        <title>Live-bearing cockroach genome reveals convergent evolutionary mechanisms linked to viviparity in insects and beyond.</title>
        <authorList>
            <person name="Fouks B."/>
            <person name="Harrison M.C."/>
            <person name="Mikhailova A.A."/>
            <person name="Marchal E."/>
            <person name="English S."/>
            <person name="Carruthers M."/>
            <person name="Jennings E.C."/>
            <person name="Chiamaka E.L."/>
            <person name="Frigard R.A."/>
            <person name="Pippel M."/>
            <person name="Attardo G.M."/>
            <person name="Benoit J.B."/>
            <person name="Bornberg-Bauer E."/>
            <person name="Tobe S.S."/>
        </authorList>
    </citation>
    <scope>NUCLEOTIDE SEQUENCE</scope>
    <source>
        <strain evidence="1">Stay&amp;Tobe</strain>
    </source>
</reference>
<proteinExistence type="predicted"/>
<keyword evidence="2" id="KW-1185">Reference proteome</keyword>
<reference evidence="1" key="2">
    <citation type="submission" date="2023-05" db="EMBL/GenBank/DDBJ databases">
        <authorList>
            <person name="Fouks B."/>
        </authorList>
    </citation>
    <scope>NUCLEOTIDE SEQUENCE</scope>
    <source>
        <strain evidence="1">Stay&amp;Tobe</strain>
        <tissue evidence="1">Testes</tissue>
    </source>
</reference>
<evidence type="ECO:0000313" key="1">
    <source>
        <dbReference type="EMBL" id="KAJ9595898.1"/>
    </source>
</evidence>
<sequence>CFLWMQQNFLPRCNLVPRFLREFGMMLAAFPGKHDSELFKMSTIYLFIYTTDLHLTESSVTAVFTTHNMSVISSERWQMESPASHYE</sequence>
<comment type="caution">
    <text evidence="1">The sequence shown here is derived from an EMBL/GenBank/DDBJ whole genome shotgun (WGS) entry which is preliminary data.</text>
</comment>